<evidence type="ECO:0000256" key="1">
    <source>
        <dbReference type="SAM" id="Coils"/>
    </source>
</evidence>
<proteinExistence type="predicted"/>
<gene>
    <name evidence="2" type="ORF">CFIMG_006523RA</name>
</gene>
<evidence type="ECO:0000313" key="3">
    <source>
        <dbReference type="Proteomes" id="UP000222788"/>
    </source>
</evidence>
<feature type="coiled-coil region" evidence="1">
    <location>
        <begin position="18"/>
        <end position="66"/>
    </location>
</feature>
<evidence type="ECO:0000313" key="2">
    <source>
        <dbReference type="EMBL" id="PHH49665.1"/>
    </source>
</evidence>
<reference evidence="2 3" key="1">
    <citation type="journal article" date="2013" name="Fungal Biol.">
        <title>Analysis of microsatellite markers in the genome of the plant pathogen Ceratocystis fimbriata.</title>
        <authorList>
            <person name="Simpson M.C."/>
            <person name="Wilken P.M."/>
            <person name="Coetzee M.P."/>
            <person name="Wingfield M.J."/>
            <person name="Wingfield B.D."/>
        </authorList>
    </citation>
    <scope>NUCLEOTIDE SEQUENCE [LARGE SCALE GENOMIC DNA]</scope>
    <source>
        <strain evidence="2 3">CBS 114723</strain>
    </source>
</reference>
<organism evidence="2 3">
    <name type="scientific">Ceratocystis fimbriata CBS 114723</name>
    <dbReference type="NCBI Taxonomy" id="1035309"/>
    <lineage>
        <taxon>Eukaryota</taxon>
        <taxon>Fungi</taxon>
        <taxon>Dikarya</taxon>
        <taxon>Ascomycota</taxon>
        <taxon>Pezizomycotina</taxon>
        <taxon>Sordariomycetes</taxon>
        <taxon>Hypocreomycetidae</taxon>
        <taxon>Microascales</taxon>
        <taxon>Ceratocystidaceae</taxon>
        <taxon>Ceratocystis</taxon>
    </lineage>
</organism>
<dbReference type="EMBL" id="APWK03000179">
    <property type="protein sequence ID" value="PHH49665.1"/>
    <property type="molecule type" value="Genomic_DNA"/>
</dbReference>
<dbReference type="OrthoDB" id="2156052at2759"/>
<reference evidence="2 3" key="2">
    <citation type="journal article" date="2013" name="IMA Fungus">
        <title>IMA Genome-F 1: Ceratocystis fimbriata: Draft nuclear genome sequence for the plant pathogen, Ceratocystis fimbriata.</title>
        <authorList>
            <person name="Wilken P.M."/>
            <person name="Steenkamp E.T."/>
            <person name="Wingfield M.J."/>
            <person name="de Beer Z.W."/>
            <person name="Wingfield B.D."/>
        </authorList>
    </citation>
    <scope>NUCLEOTIDE SEQUENCE [LARGE SCALE GENOMIC DNA]</scope>
    <source>
        <strain evidence="2 3">CBS 114723</strain>
    </source>
</reference>
<name>A0A2C5WTY3_9PEZI</name>
<keyword evidence="1" id="KW-0175">Coiled coil</keyword>
<protein>
    <submittedName>
        <fullName evidence="2">Uncharacterized protein</fullName>
    </submittedName>
</protein>
<keyword evidence="3" id="KW-1185">Reference proteome</keyword>
<sequence length="258" mass="28616">MEIDDLDYSDIEAVKAAFQALVRERDAIRARADEYKARSVDLDKQIAAAKADADAAKARADEDKARSADLDKQIAAAKADADAAKALNASTSLHVHLYNLYSYSFQSVPFIKLNKEITTDPTLTSIAYPNCPGKLLHWQDFPEIHKQQFDNLSNSFGNNLVLPCTAATCDDQTGMPCRRNGNEAESSYFCTHTIERPTEKIANAWIGLESKGIERIIFGTNSSHVKRLIDLETECHSQGAFDKHATDNDYAVLNNMKI</sequence>
<dbReference type="Proteomes" id="UP000222788">
    <property type="component" value="Unassembled WGS sequence"/>
</dbReference>
<accession>A0A2C5WTY3</accession>
<dbReference type="AlphaFoldDB" id="A0A2C5WTY3"/>
<comment type="caution">
    <text evidence="2">The sequence shown here is derived from an EMBL/GenBank/DDBJ whole genome shotgun (WGS) entry which is preliminary data.</text>
</comment>